<keyword evidence="3" id="KW-1185">Reference proteome</keyword>
<dbReference type="EMBL" id="LT629736">
    <property type="protein sequence ID" value="SDS92940.1"/>
    <property type="molecule type" value="Genomic_DNA"/>
</dbReference>
<evidence type="ECO:0000256" key="1">
    <source>
        <dbReference type="SAM" id="MobiDB-lite"/>
    </source>
</evidence>
<organism evidence="2 3">
    <name type="scientific">Halopseudomonas xinjiangensis</name>
    <dbReference type="NCBI Taxonomy" id="487184"/>
    <lineage>
        <taxon>Bacteria</taxon>
        <taxon>Pseudomonadati</taxon>
        <taxon>Pseudomonadota</taxon>
        <taxon>Gammaproteobacteria</taxon>
        <taxon>Pseudomonadales</taxon>
        <taxon>Pseudomonadaceae</taxon>
        <taxon>Halopseudomonas</taxon>
    </lineage>
</organism>
<dbReference type="Proteomes" id="UP000243207">
    <property type="component" value="Chromosome I"/>
</dbReference>
<reference evidence="3" key="1">
    <citation type="submission" date="2016-10" db="EMBL/GenBank/DDBJ databases">
        <authorList>
            <person name="Varghese N."/>
            <person name="Submissions S."/>
        </authorList>
    </citation>
    <scope>NUCLEOTIDE SEQUENCE [LARGE SCALE GENOMIC DNA]</scope>
    <source>
        <strain evidence="3">NRRL B-51270</strain>
    </source>
</reference>
<dbReference type="OrthoDB" id="6635957at2"/>
<dbReference type="STRING" id="487184.SAMN05216421_2501"/>
<proteinExistence type="predicted"/>
<dbReference type="Gene3D" id="1.20.910.10">
    <property type="entry name" value="Heme oxygenase-like"/>
    <property type="match status" value="1"/>
</dbReference>
<feature type="region of interest" description="Disordered" evidence="1">
    <location>
        <begin position="390"/>
        <end position="432"/>
    </location>
</feature>
<dbReference type="RefSeq" id="WP_093395231.1">
    <property type="nucleotide sequence ID" value="NZ_LT629736.1"/>
</dbReference>
<dbReference type="SMART" id="SM01236">
    <property type="entry name" value="Haem_oxygenase_2"/>
    <property type="match status" value="1"/>
</dbReference>
<gene>
    <name evidence="2" type="ORF">SAMN05216421_2501</name>
</gene>
<dbReference type="AlphaFoldDB" id="A0A1H1W8D4"/>
<dbReference type="InterPro" id="IPR016084">
    <property type="entry name" value="Haem_Oase-like_multi-hlx"/>
</dbReference>
<name>A0A1H1W8D4_9GAMM</name>
<accession>A0A1H1W8D4</accession>
<evidence type="ECO:0000313" key="2">
    <source>
        <dbReference type="EMBL" id="SDS92940.1"/>
    </source>
</evidence>
<evidence type="ECO:0000313" key="3">
    <source>
        <dbReference type="Proteomes" id="UP000243207"/>
    </source>
</evidence>
<sequence length="481" mass="54016">MSSLYSVSGHSELVRTDCTGGYVRSLYQSVLENPADVENQSESREFLKQQLQRAAHLDDDMPSAPAALFGWMETRAQKVGEQYADYLEQRKAGHPRRFFSCRSHALWFLQQVAPTKLVDGAWLYGVLQHWQDSRYHPLLRTYLEELGDGDPAQNHVVLYRKLLATTGCDPLPDLADERYVQGAVQLALGYHAEEFLPELIGYNLGYEQLPLHLLISAFELNELDIDPYYFTLHVTIDNGSTGHARKAVQAVIDSMPVAGDSEVFLERVNNGYKLNDLGVGSAALIEAFDLDQELIDMLERKRVFGQHMHSDYCRIEGRTVNQWLAEPGLAGPFLEALQKRGWIKRGEDPRNSRFWNLIDGQDALMFGVFSPFERQLLHDWIADGWFGEPSRASSSGSARPAAFRPSRRKRGAAFRTDPVGEPDARGGTGADPDVAQLQTELSMLSPDERARRLIELMSPGTHATAAGLYATRLFVDLMDRG</sequence>
<dbReference type="Pfam" id="PF14518">
    <property type="entry name" value="Haem_oxygenas_2"/>
    <property type="match status" value="1"/>
</dbReference>
<protein>
    <submittedName>
        <fullName evidence="2">Iron-containing redox enzyme</fullName>
    </submittedName>
</protein>
<feature type="compositionally biased region" description="Low complexity" evidence="1">
    <location>
        <begin position="390"/>
        <end position="404"/>
    </location>
</feature>